<sequence length="311" mass="35539">MDQRGHRHGRRVRGHGRGARGRGVRMRGGGAAAARGQNRAQVPNEIRATIIDHVINHGLSFREAGQRVQPILSRSTVASIVRLFRKENSFTALPMEFEAEGAHHKFIFVDEAGFNVCKVRRRGRNIIGQRANVTVPGQRGANITMCAAISNDGVLCHIPTIGPYNTERLITFLDALKEILIPPEERGLLRPGMTLYVIIWDNVAFHHSRLVNEWFAAQPCIMMQFLPAYSPFLNPIEEFFSAWRWKEYDHRPYEQMPLLEAINAGCLAIGAEDCPGWIRHARRYFPRCIARENIQCDVDENLWHNRQERMD</sequence>
<dbReference type="Gene3D" id="3.30.420.10">
    <property type="entry name" value="Ribonuclease H-like superfamily/Ribonuclease H"/>
    <property type="match status" value="1"/>
</dbReference>
<dbReference type="PANTHER" id="PTHR46564">
    <property type="entry name" value="TRANSPOSASE"/>
    <property type="match status" value="1"/>
</dbReference>
<dbReference type="AlphaFoldDB" id="A0ABD0MYT3"/>
<feature type="region of interest" description="Disordered" evidence="1">
    <location>
        <begin position="1"/>
        <end position="39"/>
    </location>
</feature>
<dbReference type="EMBL" id="JAMKFB020000036">
    <property type="protein sequence ID" value="KAL0154284.1"/>
    <property type="molecule type" value="Genomic_DNA"/>
</dbReference>
<gene>
    <name evidence="3" type="ORF">M9458_050397</name>
</gene>
<reference evidence="3 4" key="1">
    <citation type="submission" date="2024-05" db="EMBL/GenBank/DDBJ databases">
        <title>Genome sequencing and assembly of Indian major carp, Cirrhinus mrigala (Hamilton, 1822).</title>
        <authorList>
            <person name="Mohindra V."/>
            <person name="Chowdhury L.M."/>
            <person name="Lal K."/>
            <person name="Jena J.K."/>
        </authorList>
    </citation>
    <scope>NUCLEOTIDE SEQUENCE [LARGE SCALE GENOMIC DNA]</scope>
    <source>
        <strain evidence="3">CM1030</strain>
        <tissue evidence="3">Blood</tissue>
    </source>
</reference>
<organism evidence="3 4">
    <name type="scientific">Cirrhinus mrigala</name>
    <name type="common">Mrigala</name>
    <dbReference type="NCBI Taxonomy" id="683832"/>
    <lineage>
        <taxon>Eukaryota</taxon>
        <taxon>Metazoa</taxon>
        <taxon>Chordata</taxon>
        <taxon>Craniata</taxon>
        <taxon>Vertebrata</taxon>
        <taxon>Euteleostomi</taxon>
        <taxon>Actinopterygii</taxon>
        <taxon>Neopterygii</taxon>
        <taxon>Teleostei</taxon>
        <taxon>Ostariophysi</taxon>
        <taxon>Cypriniformes</taxon>
        <taxon>Cyprinidae</taxon>
        <taxon>Labeoninae</taxon>
        <taxon>Labeonini</taxon>
        <taxon>Cirrhinus</taxon>
    </lineage>
</organism>
<feature type="domain" description="Tc1-like transposase DDE" evidence="2">
    <location>
        <begin position="106"/>
        <end position="242"/>
    </location>
</feature>
<name>A0ABD0MYT3_CIRMR</name>
<proteinExistence type="predicted"/>
<dbReference type="PANTHER" id="PTHR46564:SF1">
    <property type="entry name" value="TRANSPOSASE"/>
    <property type="match status" value="1"/>
</dbReference>
<feature type="compositionally biased region" description="Basic residues" evidence="1">
    <location>
        <begin position="1"/>
        <end position="25"/>
    </location>
</feature>
<evidence type="ECO:0000313" key="3">
    <source>
        <dbReference type="EMBL" id="KAL0154284.1"/>
    </source>
</evidence>
<dbReference type="Proteomes" id="UP001529510">
    <property type="component" value="Unassembled WGS sequence"/>
</dbReference>
<dbReference type="Pfam" id="PF13358">
    <property type="entry name" value="DDE_3"/>
    <property type="match status" value="1"/>
</dbReference>
<accession>A0ABD0MYT3</accession>
<dbReference type="InterPro" id="IPR036397">
    <property type="entry name" value="RNaseH_sf"/>
</dbReference>
<protein>
    <recommendedName>
        <fullName evidence="2">Tc1-like transposase DDE domain-containing protein</fullName>
    </recommendedName>
</protein>
<comment type="caution">
    <text evidence="3">The sequence shown here is derived from an EMBL/GenBank/DDBJ whole genome shotgun (WGS) entry which is preliminary data.</text>
</comment>
<dbReference type="InterPro" id="IPR038717">
    <property type="entry name" value="Tc1-like_DDE_dom"/>
</dbReference>
<evidence type="ECO:0000256" key="1">
    <source>
        <dbReference type="SAM" id="MobiDB-lite"/>
    </source>
</evidence>
<evidence type="ECO:0000259" key="2">
    <source>
        <dbReference type="Pfam" id="PF13358"/>
    </source>
</evidence>
<evidence type="ECO:0000313" key="4">
    <source>
        <dbReference type="Proteomes" id="UP001529510"/>
    </source>
</evidence>
<keyword evidence="4" id="KW-1185">Reference proteome</keyword>